<dbReference type="PRINTS" id="PR00837">
    <property type="entry name" value="V5TPXLIKE"/>
</dbReference>
<dbReference type="PRINTS" id="PR00838">
    <property type="entry name" value="V5ALLERGEN"/>
</dbReference>
<dbReference type="SUPFAM" id="SSF55797">
    <property type="entry name" value="PR-1-like"/>
    <property type="match status" value="1"/>
</dbReference>
<feature type="compositionally biased region" description="Basic and acidic residues" evidence="1">
    <location>
        <begin position="291"/>
        <end position="300"/>
    </location>
</feature>
<dbReference type="PROSITE" id="PS01010">
    <property type="entry name" value="CRISP_2"/>
    <property type="match status" value="1"/>
</dbReference>
<feature type="compositionally biased region" description="Basic residues" evidence="1">
    <location>
        <begin position="374"/>
        <end position="390"/>
    </location>
</feature>
<sequence>MGCPSMQLQANGPAGSSAALICLAAIVALALPAESWPSLAANQQQPINTTQQVATGYVQTRPFQWSTFGVLPNDAAAKSQLSPQRPHGASGNVQTRPDLLVESSAAGTRFKRETEVGSSNSSSGEIGPKKRPKGKKPTGYKPYPQQSDMECWNAHNSRRREHGVLQLDWDKTLAAQAQKHSNWMASKDNFAHSHVKDYGENLAYDTRVDAPCKDMVDRWYKEIDLYNYDNPTFSMATGHFTQMVWRTTKRVGCAFARSKIRTYLTCNYYPSGNWVGEFRENVPPPLTGRPQDVEKPEEPAKPVVPVSPAVPSSVAAVATTSTTTTARPVTTTTLASVYPSSVTPLSDKDKEASTTKPKSKKKKKSNKKKGDKDKKKKGNKKKNKKKKKKSSSTTTTPAPVSVAGDTAAAGGRSSQVDTTSAPGLISS</sequence>
<gene>
    <name evidence="4" type="primary">Glipr2</name>
    <name evidence="4" type="ORF">g.11876</name>
</gene>
<evidence type="ECO:0000259" key="3">
    <source>
        <dbReference type="SMART" id="SM00198"/>
    </source>
</evidence>
<protein>
    <submittedName>
        <fullName evidence="4">Golgi-associated plant pathogenesis-related protein 1</fullName>
    </submittedName>
</protein>
<organism evidence="4">
    <name type="scientific">Aceria tosichella</name>
    <name type="common">wheat curl mite</name>
    <dbReference type="NCBI Taxonomy" id="561515"/>
    <lineage>
        <taxon>Eukaryota</taxon>
        <taxon>Metazoa</taxon>
        <taxon>Ecdysozoa</taxon>
        <taxon>Arthropoda</taxon>
        <taxon>Chelicerata</taxon>
        <taxon>Arachnida</taxon>
        <taxon>Acari</taxon>
        <taxon>Acariformes</taxon>
        <taxon>Trombidiformes</taxon>
        <taxon>Prostigmata</taxon>
        <taxon>Eupodina</taxon>
        <taxon>Eriophyoidea</taxon>
        <taxon>Eriophyidae</taxon>
        <taxon>Eriophyinae</taxon>
        <taxon>Aceriini</taxon>
        <taxon>Aceria</taxon>
    </lineage>
</organism>
<accession>A0A6G1SL10</accession>
<feature type="region of interest" description="Disordered" evidence="1">
    <location>
        <begin position="78"/>
        <end position="147"/>
    </location>
</feature>
<dbReference type="EMBL" id="GGYP01006317">
    <property type="protein sequence ID" value="MDE51088.1"/>
    <property type="molecule type" value="Transcribed_RNA"/>
</dbReference>
<dbReference type="InterPro" id="IPR035940">
    <property type="entry name" value="CAP_sf"/>
</dbReference>
<feature type="region of interest" description="Disordered" evidence="1">
    <location>
        <begin position="339"/>
        <end position="427"/>
    </location>
</feature>
<dbReference type="InterPro" id="IPR001283">
    <property type="entry name" value="CRISP-related"/>
</dbReference>
<dbReference type="PANTHER" id="PTHR10334">
    <property type="entry name" value="CYSTEINE-RICH SECRETORY PROTEIN-RELATED"/>
    <property type="match status" value="1"/>
</dbReference>
<feature type="compositionally biased region" description="Polar residues" evidence="1">
    <location>
        <begin position="412"/>
        <end position="427"/>
    </location>
</feature>
<feature type="compositionally biased region" description="Basic residues" evidence="1">
    <location>
        <begin position="357"/>
        <end position="367"/>
    </location>
</feature>
<dbReference type="CDD" id="cd05382">
    <property type="entry name" value="CAP_GAPR1-like"/>
    <property type="match status" value="1"/>
</dbReference>
<evidence type="ECO:0000313" key="4">
    <source>
        <dbReference type="EMBL" id="MDE51088.1"/>
    </source>
</evidence>
<feature type="compositionally biased region" description="Basic residues" evidence="1">
    <location>
        <begin position="129"/>
        <end position="138"/>
    </location>
</feature>
<evidence type="ECO:0000256" key="2">
    <source>
        <dbReference type="SAM" id="SignalP"/>
    </source>
</evidence>
<feature type="domain" description="SCP" evidence="3">
    <location>
        <begin position="146"/>
        <end position="276"/>
    </location>
</feature>
<dbReference type="Pfam" id="PF00188">
    <property type="entry name" value="CAP"/>
    <property type="match status" value="1"/>
</dbReference>
<dbReference type="InterPro" id="IPR018244">
    <property type="entry name" value="Allrgn_V5/Tpx1_CS"/>
</dbReference>
<dbReference type="InterPro" id="IPR034113">
    <property type="entry name" value="SCP_GAPR1-like"/>
</dbReference>
<proteinExistence type="predicted"/>
<reference evidence="4" key="1">
    <citation type="submission" date="2018-10" db="EMBL/GenBank/DDBJ databases">
        <title>Transcriptome assembly of Aceria tosichella (Wheat curl mite) Type 2.</title>
        <authorList>
            <person name="Scully E.D."/>
            <person name="Geib S.M."/>
            <person name="Palmer N.A."/>
            <person name="Gupta A.K."/>
            <person name="Sarath G."/>
            <person name="Tatineni S."/>
        </authorList>
    </citation>
    <scope>NUCLEOTIDE SEQUENCE</scope>
    <source>
        <strain evidence="4">LincolnNE</strain>
    </source>
</reference>
<dbReference type="Gene3D" id="3.40.33.10">
    <property type="entry name" value="CAP"/>
    <property type="match status" value="1"/>
</dbReference>
<feature type="chain" id="PRO_5026212927" evidence="2">
    <location>
        <begin position="36"/>
        <end position="427"/>
    </location>
</feature>
<dbReference type="GO" id="GO:0005576">
    <property type="term" value="C:extracellular region"/>
    <property type="evidence" value="ECO:0007669"/>
    <property type="project" value="InterPro"/>
</dbReference>
<feature type="signal peptide" evidence="2">
    <location>
        <begin position="1"/>
        <end position="35"/>
    </location>
</feature>
<dbReference type="PROSITE" id="PS01009">
    <property type="entry name" value="CRISP_1"/>
    <property type="match status" value="1"/>
</dbReference>
<dbReference type="FunFam" id="3.40.33.10:FF:000010">
    <property type="entry name" value="Predicted protein"/>
    <property type="match status" value="1"/>
</dbReference>
<dbReference type="InterPro" id="IPR014044">
    <property type="entry name" value="CAP_dom"/>
</dbReference>
<dbReference type="SMART" id="SM00198">
    <property type="entry name" value="SCP"/>
    <property type="match status" value="1"/>
</dbReference>
<dbReference type="AlphaFoldDB" id="A0A6G1SL10"/>
<feature type="region of interest" description="Disordered" evidence="1">
    <location>
        <begin position="283"/>
        <end position="307"/>
    </location>
</feature>
<evidence type="ECO:0000256" key="1">
    <source>
        <dbReference type="SAM" id="MobiDB-lite"/>
    </source>
</evidence>
<keyword evidence="2" id="KW-0732">Signal</keyword>
<dbReference type="InterPro" id="IPR002413">
    <property type="entry name" value="V5_allergen-like"/>
</dbReference>
<name>A0A6G1SL10_9ACAR</name>